<dbReference type="InterPro" id="IPR046450">
    <property type="entry name" value="PA_dom_sf"/>
</dbReference>
<dbReference type="Gene3D" id="3.40.630.10">
    <property type="entry name" value="Zn peptidases"/>
    <property type="match status" value="1"/>
</dbReference>
<accession>A0A6A3APV6</accession>
<sequence>MRCYPITNCLGTNSNIPLVCCQAGLDSLKLLISHNENDRLYENVSISRHLYTLTRRPHVAGSEANAEAASYVLSTLSACNMKAHVEIYEGDPYADVARQVLPTFHSYAKSGSVTGRVVYVNYGRVEDYETLKEMGVNVTGTVVLARYGKINRGDIVMNAFDAGAVGALVGTVYNGSGDPTTPGWASTKTLEAAKKRLETETNNHFLQLRCRGVWFGASVCLSLVGSTEWAEENRELLASRAVAYINVDCAVTGAGFHASATPQLDDLLKQAARQIGRLGGTGSDYAAFLQHIGCSGSGLAVQIR</sequence>
<comment type="caution">
    <text evidence="3">The sequence shown here is derived from an EMBL/GenBank/DDBJ whole genome shotgun (WGS) entry which is preliminary data.</text>
</comment>
<dbReference type="InterPro" id="IPR039373">
    <property type="entry name" value="Peptidase_M28B"/>
</dbReference>
<dbReference type="Proteomes" id="UP000436088">
    <property type="component" value="Unassembled WGS sequence"/>
</dbReference>
<keyword evidence="4" id="KW-1185">Reference proteome</keyword>
<evidence type="ECO:0000259" key="2">
    <source>
        <dbReference type="Pfam" id="PF02225"/>
    </source>
</evidence>
<dbReference type="PANTHER" id="PTHR10404:SF46">
    <property type="entry name" value="VACUOLAR PROTEIN SORTING-ASSOCIATED PROTEIN 70"/>
    <property type="match status" value="1"/>
</dbReference>
<reference evidence="3" key="1">
    <citation type="submission" date="2019-09" db="EMBL/GenBank/DDBJ databases">
        <title>Draft genome information of white flower Hibiscus syriacus.</title>
        <authorList>
            <person name="Kim Y.-M."/>
        </authorList>
    </citation>
    <scope>NUCLEOTIDE SEQUENCE [LARGE SCALE GENOMIC DNA]</scope>
    <source>
        <strain evidence="3">YM2019G1</strain>
    </source>
</reference>
<dbReference type="GO" id="GO:0004180">
    <property type="term" value="F:carboxypeptidase activity"/>
    <property type="evidence" value="ECO:0007669"/>
    <property type="project" value="TreeGrafter"/>
</dbReference>
<dbReference type="SUPFAM" id="SSF53187">
    <property type="entry name" value="Zn-dependent exopeptidases"/>
    <property type="match status" value="1"/>
</dbReference>
<dbReference type="Gene3D" id="3.50.30.30">
    <property type="match status" value="1"/>
</dbReference>
<feature type="domain" description="PA" evidence="2">
    <location>
        <begin position="113"/>
        <end position="178"/>
    </location>
</feature>
<dbReference type="SUPFAM" id="SSF52025">
    <property type="entry name" value="PA domain"/>
    <property type="match status" value="1"/>
</dbReference>
<name>A0A6A3APV6_HIBSY</name>
<dbReference type="PANTHER" id="PTHR10404">
    <property type="entry name" value="N-ACETYLATED-ALPHA-LINKED ACIDIC DIPEPTIDASE"/>
    <property type="match status" value="1"/>
</dbReference>
<dbReference type="InterPro" id="IPR003137">
    <property type="entry name" value="PA_domain"/>
</dbReference>
<evidence type="ECO:0000313" key="4">
    <source>
        <dbReference type="Proteomes" id="UP000436088"/>
    </source>
</evidence>
<dbReference type="AlphaFoldDB" id="A0A6A3APV6"/>
<evidence type="ECO:0000256" key="1">
    <source>
        <dbReference type="ARBA" id="ARBA00023180"/>
    </source>
</evidence>
<proteinExistence type="predicted"/>
<dbReference type="EMBL" id="VEPZ02000978">
    <property type="protein sequence ID" value="KAE8705833.1"/>
    <property type="molecule type" value="Genomic_DNA"/>
</dbReference>
<gene>
    <name evidence="3" type="ORF">F3Y22_tig00110415pilonHSYRG00040</name>
</gene>
<protein>
    <submittedName>
        <fullName evidence="3">Peptidase M28 family protein isoform 2</fullName>
    </submittedName>
</protein>
<dbReference type="Pfam" id="PF02225">
    <property type="entry name" value="PA"/>
    <property type="match status" value="1"/>
</dbReference>
<evidence type="ECO:0000313" key="3">
    <source>
        <dbReference type="EMBL" id="KAE8705833.1"/>
    </source>
</evidence>
<organism evidence="3 4">
    <name type="scientific">Hibiscus syriacus</name>
    <name type="common">Rose of Sharon</name>
    <dbReference type="NCBI Taxonomy" id="106335"/>
    <lineage>
        <taxon>Eukaryota</taxon>
        <taxon>Viridiplantae</taxon>
        <taxon>Streptophyta</taxon>
        <taxon>Embryophyta</taxon>
        <taxon>Tracheophyta</taxon>
        <taxon>Spermatophyta</taxon>
        <taxon>Magnoliopsida</taxon>
        <taxon>eudicotyledons</taxon>
        <taxon>Gunneridae</taxon>
        <taxon>Pentapetalae</taxon>
        <taxon>rosids</taxon>
        <taxon>malvids</taxon>
        <taxon>Malvales</taxon>
        <taxon>Malvaceae</taxon>
        <taxon>Malvoideae</taxon>
        <taxon>Hibiscus</taxon>
    </lineage>
</organism>
<keyword evidence="1" id="KW-0325">Glycoprotein</keyword>